<comment type="cofactor">
    <cofactor evidence="16">
        <name>FAD</name>
        <dbReference type="ChEBI" id="CHEBI:57692"/>
    </cofactor>
    <text evidence="16">Binds 1 FAD per subunit.</text>
</comment>
<dbReference type="InterPro" id="IPR016156">
    <property type="entry name" value="FAD/NAD-linked_Rdtase_dimer_sf"/>
</dbReference>
<evidence type="ECO:0000256" key="16">
    <source>
        <dbReference type="PIRSR" id="PIRSR000350-3"/>
    </source>
</evidence>
<evidence type="ECO:0000256" key="10">
    <source>
        <dbReference type="ARBA" id="ARBA00022914"/>
    </source>
</evidence>
<comment type="similarity">
    <text evidence="1 18">Belongs to the class-I pyridine nucleotide-disulfide oxidoreductase family.</text>
</comment>
<keyword evidence="9" id="KW-0521">NADP</keyword>
<evidence type="ECO:0000313" key="21">
    <source>
        <dbReference type="EMBL" id="PSU44556.1"/>
    </source>
</evidence>
<keyword evidence="8 16" id="KW-0274">FAD</keyword>
<dbReference type="GO" id="GO:0003955">
    <property type="term" value="F:NAD(P)H dehydrogenase (quinone) activity"/>
    <property type="evidence" value="ECO:0007669"/>
    <property type="project" value="TreeGrafter"/>
</dbReference>
<dbReference type="PANTHER" id="PTHR43014">
    <property type="entry name" value="MERCURIC REDUCTASE"/>
    <property type="match status" value="1"/>
</dbReference>
<keyword evidence="22" id="KW-1185">Reference proteome</keyword>
<evidence type="ECO:0000256" key="7">
    <source>
        <dbReference type="ARBA" id="ARBA00022723"/>
    </source>
</evidence>
<evidence type="ECO:0000256" key="1">
    <source>
        <dbReference type="ARBA" id="ARBA00007532"/>
    </source>
</evidence>
<dbReference type="InterPro" id="IPR004099">
    <property type="entry name" value="Pyr_nucl-diS_OxRdtase_dimer"/>
</dbReference>
<dbReference type="GO" id="GO:0016152">
    <property type="term" value="F:mercury (II) reductase (NADP+) activity"/>
    <property type="evidence" value="ECO:0007669"/>
    <property type="project" value="UniProtKB-EC"/>
</dbReference>
<feature type="domain" description="Pyridine nucleotide-disulphide oxidoreductase dimerisation" evidence="19">
    <location>
        <begin position="360"/>
        <end position="466"/>
    </location>
</feature>
<keyword evidence="16" id="KW-0547">Nucleotide-binding</keyword>
<keyword evidence="13 18" id="KW-0676">Redox-active center</keyword>
<evidence type="ECO:0000259" key="19">
    <source>
        <dbReference type="Pfam" id="PF02852"/>
    </source>
</evidence>
<evidence type="ECO:0000259" key="20">
    <source>
        <dbReference type="Pfam" id="PF07992"/>
    </source>
</evidence>
<evidence type="ECO:0000256" key="2">
    <source>
        <dbReference type="ARBA" id="ARBA00011738"/>
    </source>
</evidence>
<keyword evidence="6 18" id="KW-0285">Flavoprotein</keyword>
<dbReference type="InterPro" id="IPR001100">
    <property type="entry name" value="Pyr_nuc-diS_OxRdtase"/>
</dbReference>
<comment type="catalytic activity">
    <reaction evidence="15">
        <text>Hg + NADP(+) + H(+) = Hg(2+) + NADPH</text>
        <dbReference type="Rhea" id="RHEA:23856"/>
        <dbReference type="ChEBI" id="CHEBI:15378"/>
        <dbReference type="ChEBI" id="CHEBI:16170"/>
        <dbReference type="ChEBI" id="CHEBI:16793"/>
        <dbReference type="ChEBI" id="CHEBI:57783"/>
        <dbReference type="ChEBI" id="CHEBI:58349"/>
        <dbReference type="EC" id="1.16.1.1"/>
    </reaction>
</comment>
<evidence type="ECO:0000256" key="12">
    <source>
        <dbReference type="ARBA" id="ARBA00023157"/>
    </source>
</evidence>
<evidence type="ECO:0000256" key="14">
    <source>
        <dbReference type="ARBA" id="ARBA00031725"/>
    </source>
</evidence>
<evidence type="ECO:0000256" key="9">
    <source>
        <dbReference type="ARBA" id="ARBA00022857"/>
    </source>
</evidence>
<dbReference type="OrthoDB" id="9800167at2"/>
<keyword evidence="12" id="KW-1015">Disulfide bond</keyword>
<dbReference type="GO" id="GO:0050660">
    <property type="term" value="F:flavin adenine dinucleotide binding"/>
    <property type="evidence" value="ECO:0007669"/>
    <property type="project" value="InterPro"/>
</dbReference>
<feature type="binding site" evidence="16">
    <location>
        <position position="326"/>
    </location>
    <ligand>
        <name>FAD</name>
        <dbReference type="ChEBI" id="CHEBI:57692"/>
    </ligand>
</feature>
<feature type="binding site" evidence="16">
    <location>
        <begin position="200"/>
        <end position="207"/>
    </location>
    <ligand>
        <name>NAD(+)</name>
        <dbReference type="ChEBI" id="CHEBI:57540"/>
    </ligand>
</feature>
<dbReference type="InterPro" id="IPR036188">
    <property type="entry name" value="FAD/NAD-bd_sf"/>
</dbReference>
<feature type="binding site" evidence="16">
    <location>
        <position position="285"/>
    </location>
    <ligand>
        <name>NAD(+)</name>
        <dbReference type="ChEBI" id="CHEBI:57540"/>
    </ligand>
</feature>
<dbReference type="AlphaFoldDB" id="A0A2T3J777"/>
<dbReference type="PANTHER" id="PTHR43014:SF2">
    <property type="entry name" value="MERCURIC REDUCTASE"/>
    <property type="match status" value="1"/>
</dbReference>
<reference evidence="21 22" key="1">
    <citation type="submission" date="2018-01" db="EMBL/GenBank/DDBJ databases">
        <title>Whole genome sequencing of Histamine producing bacteria.</title>
        <authorList>
            <person name="Butler K."/>
        </authorList>
    </citation>
    <scope>NUCLEOTIDE SEQUENCE [LARGE SCALE GENOMIC DNA]</scope>
    <source>
        <strain evidence="21 22">JCM 12947</strain>
    </source>
</reference>
<dbReference type="SUPFAM" id="SSF51905">
    <property type="entry name" value="FAD/NAD(P)-binding domain"/>
    <property type="match status" value="1"/>
</dbReference>
<dbReference type="PRINTS" id="PR00945">
    <property type="entry name" value="HGRDTASE"/>
</dbReference>
<accession>A0A2T3J777</accession>
<name>A0A2T3J777_9GAMM</name>
<evidence type="ECO:0000256" key="6">
    <source>
        <dbReference type="ARBA" id="ARBA00022630"/>
    </source>
</evidence>
<evidence type="ECO:0000256" key="4">
    <source>
        <dbReference type="ARBA" id="ARBA00014791"/>
    </source>
</evidence>
<comment type="subunit">
    <text evidence="2">Homodimer.</text>
</comment>
<feature type="domain" description="FAD/NAD(P)-binding" evidence="20">
    <location>
        <begin position="22"/>
        <end position="341"/>
    </location>
</feature>
<gene>
    <name evidence="21" type="ORF">C9J12_26800</name>
</gene>
<keyword evidence="11 18" id="KW-0560">Oxidoreductase</keyword>
<dbReference type="Pfam" id="PF02852">
    <property type="entry name" value="Pyr_redox_dim"/>
    <property type="match status" value="1"/>
</dbReference>
<keyword evidence="5" id="KW-0475">Mercuric resistance</keyword>
<dbReference type="NCBIfam" id="TIGR02053">
    <property type="entry name" value="MerA"/>
    <property type="match status" value="1"/>
</dbReference>
<dbReference type="InterPro" id="IPR012999">
    <property type="entry name" value="Pyr_OxRdtase_I_AS"/>
</dbReference>
<dbReference type="Proteomes" id="UP000240987">
    <property type="component" value="Unassembled WGS sequence"/>
</dbReference>
<dbReference type="EMBL" id="PYMJ01000048">
    <property type="protein sequence ID" value="PSU44556.1"/>
    <property type="molecule type" value="Genomic_DNA"/>
</dbReference>
<evidence type="ECO:0000256" key="18">
    <source>
        <dbReference type="RuleBase" id="RU003691"/>
    </source>
</evidence>
<dbReference type="GO" id="GO:0050787">
    <property type="term" value="P:detoxification of mercury ion"/>
    <property type="evidence" value="ECO:0007669"/>
    <property type="project" value="InterPro"/>
</dbReference>
<dbReference type="PROSITE" id="PS00076">
    <property type="entry name" value="PYRIDINE_REDOX_1"/>
    <property type="match status" value="1"/>
</dbReference>
<evidence type="ECO:0000256" key="13">
    <source>
        <dbReference type="ARBA" id="ARBA00023284"/>
    </source>
</evidence>
<evidence type="ECO:0000256" key="3">
    <source>
        <dbReference type="ARBA" id="ARBA00012661"/>
    </source>
</evidence>
<dbReference type="EC" id="1.16.1.1" evidence="3"/>
<evidence type="ECO:0000256" key="17">
    <source>
        <dbReference type="PIRSR" id="PIRSR000350-4"/>
    </source>
</evidence>
<dbReference type="SUPFAM" id="SSF55424">
    <property type="entry name" value="FAD/NAD-linked reductases, dimerisation (C-terminal) domain"/>
    <property type="match status" value="1"/>
</dbReference>
<keyword evidence="16" id="KW-0520">NAD</keyword>
<keyword evidence="7" id="KW-0479">Metal-binding</keyword>
<evidence type="ECO:0000256" key="8">
    <source>
        <dbReference type="ARBA" id="ARBA00022827"/>
    </source>
</evidence>
<comment type="caution">
    <text evidence="21">The sequence shown here is derived from an EMBL/GenBank/DDBJ whole genome shotgun (WGS) entry which is preliminary data.</text>
</comment>
<dbReference type="Pfam" id="PF07992">
    <property type="entry name" value="Pyr_redox_2"/>
    <property type="match status" value="1"/>
</dbReference>
<evidence type="ECO:0000256" key="5">
    <source>
        <dbReference type="ARBA" id="ARBA00022466"/>
    </source>
</evidence>
<dbReference type="Gene3D" id="3.50.50.60">
    <property type="entry name" value="FAD/NAD(P)-binding domain"/>
    <property type="match status" value="2"/>
</dbReference>
<feature type="disulfide bond" description="Redox-active" evidence="17">
    <location>
        <begin position="60"/>
        <end position="65"/>
    </location>
</feature>
<proteinExistence type="inferred from homology"/>
<evidence type="ECO:0000313" key="22">
    <source>
        <dbReference type="Proteomes" id="UP000240987"/>
    </source>
</evidence>
<dbReference type="GO" id="GO:0045340">
    <property type="term" value="F:mercury ion binding"/>
    <property type="evidence" value="ECO:0007669"/>
    <property type="project" value="InterPro"/>
</dbReference>
<dbReference type="PIRSF" id="PIRSF000350">
    <property type="entry name" value="Mercury_reductase_MerA"/>
    <property type="match status" value="1"/>
</dbReference>
<dbReference type="GO" id="GO:0050661">
    <property type="term" value="F:NADP binding"/>
    <property type="evidence" value="ECO:0007669"/>
    <property type="project" value="InterPro"/>
</dbReference>
<evidence type="ECO:0000256" key="15">
    <source>
        <dbReference type="ARBA" id="ARBA00048984"/>
    </source>
</evidence>
<dbReference type="InterPro" id="IPR021179">
    <property type="entry name" value="Mercury_reductase_MerA"/>
</dbReference>
<protein>
    <recommendedName>
        <fullName evidence="4">Mercuric reductase</fullName>
        <ecNumber evidence="3">1.16.1.1</ecNumber>
    </recommendedName>
    <alternativeName>
        <fullName evidence="14">Hg(II) reductase</fullName>
    </alternativeName>
</protein>
<dbReference type="FunFam" id="3.30.390.30:FF:000001">
    <property type="entry name" value="Dihydrolipoyl dehydrogenase"/>
    <property type="match status" value="1"/>
</dbReference>
<sequence length="484" mass="51836">MNQSTSSCCSDDKAKRNGSDDFHVAIIGSGSAAFACAIKAAEGGARVTIIEAGEVIGGCCVNVGCVPSKILIRAAQLAQQQRNNPFAGLENQTPLLSRSLLAKQQTSRVDELRAAKYQNILDNNPALSLVKGYARLKDANTILINKADGSEQELYADKILIAAGSTSTIPPIEGLADTPYWTSTEALFAEQTPEHLIVIGSSVVALEIAQAYRRLGSEVTILARHTLLYREDPLLGEKLTECFEKEGIQVLNHTQAANASYDGQRFFLETNAGTLSCDRLLISTGRHANTTKLNLEAIGVDINKQGEIMVNDRMETSIAGIYAAGDCSNMPQFVYVAAAAGSRAGINMTGGNAKLDLSTMPAVIFTDPQVATVGLTEEQAKAQGINTDSRVLEMENVPRALANFETDGFIKLVIDTDTERLIGVQLLAHEGGEIIQSAALAIRNNMTVKELAEQLFPYLTMVEGLKLCAQTFSKDVKELSCCAG</sequence>
<dbReference type="InterPro" id="IPR023753">
    <property type="entry name" value="FAD/NAD-binding_dom"/>
</dbReference>
<organism evidence="21 22">
    <name type="scientific">Photobacterium frigidiphilum</name>
    <dbReference type="NCBI Taxonomy" id="264736"/>
    <lineage>
        <taxon>Bacteria</taxon>
        <taxon>Pseudomonadati</taxon>
        <taxon>Pseudomonadota</taxon>
        <taxon>Gammaproteobacteria</taxon>
        <taxon>Vibrionales</taxon>
        <taxon>Vibrionaceae</taxon>
        <taxon>Photobacterium</taxon>
    </lineage>
</organism>
<dbReference type="Gene3D" id="3.30.390.30">
    <property type="match status" value="1"/>
</dbReference>
<dbReference type="NCBIfam" id="NF010311">
    <property type="entry name" value="PRK13748.1"/>
    <property type="match status" value="1"/>
</dbReference>
<feature type="binding site" evidence="16">
    <location>
        <position position="69"/>
    </location>
    <ligand>
        <name>FAD</name>
        <dbReference type="ChEBI" id="CHEBI:57692"/>
    </ligand>
</feature>
<dbReference type="RefSeq" id="WP_107245828.1">
    <property type="nucleotide sequence ID" value="NZ_PYMJ01000048.1"/>
</dbReference>
<evidence type="ECO:0000256" key="11">
    <source>
        <dbReference type="ARBA" id="ARBA00023002"/>
    </source>
</evidence>
<keyword evidence="10" id="KW-0476">Mercury</keyword>
<dbReference type="GO" id="GO:0016668">
    <property type="term" value="F:oxidoreductase activity, acting on a sulfur group of donors, NAD(P) as acceptor"/>
    <property type="evidence" value="ECO:0007669"/>
    <property type="project" value="InterPro"/>
</dbReference>